<feature type="compositionally biased region" description="Low complexity" evidence="9">
    <location>
        <begin position="1514"/>
        <end position="1526"/>
    </location>
</feature>
<feature type="compositionally biased region" description="Basic and acidic residues" evidence="9">
    <location>
        <begin position="738"/>
        <end position="751"/>
    </location>
</feature>
<feature type="compositionally biased region" description="Polar residues" evidence="9">
    <location>
        <begin position="752"/>
        <end position="763"/>
    </location>
</feature>
<dbReference type="SUPFAM" id="SSF53474">
    <property type="entry name" value="alpha/beta-Hydrolases"/>
    <property type="match status" value="1"/>
</dbReference>
<organism evidence="12 13">
    <name type="scientific">Tricholomella constricta</name>
    <dbReference type="NCBI Taxonomy" id="117010"/>
    <lineage>
        <taxon>Eukaryota</taxon>
        <taxon>Fungi</taxon>
        <taxon>Dikarya</taxon>
        <taxon>Basidiomycota</taxon>
        <taxon>Agaricomycotina</taxon>
        <taxon>Agaricomycetes</taxon>
        <taxon>Agaricomycetidae</taxon>
        <taxon>Agaricales</taxon>
        <taxon>Tricholomatineae</taxon>
        <taxon>Lyophyllaceae</taxon>
        <taxon>Tricholomella</taxon>
    </lineage>
</organism>
<comment type="similarity">
    <text evidence="1">Belongs to the palmitoyl-protein thioesterase family.</text>
</comment>
<evidence type="ECO:0000256" key="4">
    <source>
        <dbReference type="ARBA" id="ARBA00022729"/>
    </source>
</evidence>
<dbReference type="EMBL" id="JAACJP010000003">
    <property type="protein sequence ID" value="KAF5386174.1"/>
    <property type="molecule type" value="Genomic_DNA"/>
</dbReference>
<reference evidence="12 13" key="1">
    <citation type="journal article" date="2020" name="ISME J.">
        <title>Uncovering the hidden diversity of litter-decomposition mechanisms in mushroom-forming fungi.</title>
        <authorList>
            <person name="Floudas D."/>
            <person name="Bentzer J."/>
            <person name="Ahren D."/>
            <person name="Johansson T."/>
            <person name="Persson P."/>
            <person name="Tunlid A."/>
        </authorList>
    </citation>
    <scope>NUCLEOTIDE SEQUENCE [LARGE SCALE GENOMIC DNA]</scope>
    <source>
        <strain evidence="12 13">CBS 661.87</strain>
    </source>
</reference>
<keyword evidence="13" id="KW-1185">Reference proteome</keyword>
<feature type="region of interest" description="Disordered" evidence="9">
    <location>
        <begin position="635"/>
        <end position="1144"/>
    </location>
</feature>
<feature type="compositionally biased region" description="Polar residues" evidence="9">
    <location>
        <begin position="865"/>
        <end position="880"/>
    </location>
</feature>
<feature type="compositionally biased region" description="Low complexity" evidence="9">
    <location>
        <begin position="764"/>
        <end position="791"/>
    </location>
</feature>
<evidence type="ECO:0000256" key="9">
    <source>
        <dbReference type="SAM" id="MobiDB-lite"/>
    </source>
</evidence>
<keyword evidence="10" id="KW-0812">Transmembrane</keyword>
<dbReference type="PANTHER" id="PTHR11247">
    <property type="entry name" value="PALMITOYL-PROTEIN THIOESTERASE/DOLICHYLDIPHOSPHATASE 1"/>
    <property type="match status" value="1"/>
</dbReference>
<dbReference type="GO" id="GO:0008474">
    <property type="term" value="F:palmitoyl-(protein) hydrolase activity"/>
    <property type="evidence" value="ECO:0007669"/>
    <property type="project" value="UniProtKB-EC"/>
</dbReference>
<feature type="region of interest" description="Disordered" evidence="9">
    <location>
        <begin position="571"/>
        <end position="603"/>
    </location>
</feature>
<feature type="compositionally biased region" description="Polar residues" evidence="9">
    <location>
        <begin position="1236"/>
        <end position="1250"/>
    </location>
</feature>
<dbReference type="Proteomes" id="UP000565441">
    <property type="component" value="Unassembled WGS sequence"/>
</dbReference>
<feature type="compositionally biased region" description="Basic and acidic residues" evidence="9">
    <location>
        <begin position="794"/>
        <end position="815"/>
    </location>
</feature>
<feature type="region of interest" description="Disordered" evidence="9">
    <location>
        <begin position="383"/>
        <end position="407"/>
    </location>
</feature>
<dbReference type="InterPro" id="IPR029058">
    <property type="entry name" value="AB_hydrolase_fold"/>
</dbReference>
<sequence>MKLRFWSLITSFSALYVYHVSAFPTKGRRPLVLWHGLGDSHSSPGMLEFASLIKDIYPGIFVHSIYIEEDLNKDRQAGFYGNVDSQIELVAGQLSAIPELKDGFDAIGLSQGGQFLRAYVERYNSPPIYNLITFGSQHMGISDIPACRPYDFLCQVARRATKGAVYSHWAQENLVQAQYFRDPTSMDVYLEANHFLTSINNEIPESRNQSYAQNLASLNKLVLVLFTEDKTVVPKESAWFGSEAEPSISHFIDQHEVPTFHDKVLIPMPLQPLYREDWIGLRKLDERGGVVFAACVGEHMQMGDCWEGLIRQYVKCSGSIVHAFTTRKSSEPQRQLIERSRDILPFNVLSRNANAHEVSVAGPSRDGLSDIDPSAADLTEDLDANDRDDEEQPTPKMTSTVSLTVPMETPAARLRALLARTPASSKSIPMPQPPSHSSDNESDFDPPTGIAQSTSSFARESLKDIFSRALRDPGNTPQKEKSTPRRNSIDASEVEACPRVERERAKYKANRKSLSDEEFENPSKSSQRSEASFKSSQAATFDILRERLTNSHTQLKDLNLSDSLYQYVDSVPDDESDTTTFLRDIDPNTTTPPAATSTPQQSLRMSLNSQYPFQSNLMEHDSEMQRAFEGFDSYEADSRQRPVSFPPSQSVVAETHQYPSQRQTQRRSESSLSHKKSQSFEGLQESIQTRRGIEELRSTSRTSSSSSALGSARHPDDPDRLREREKEWNKPKAKARAHTPDLARKPSDQRFTRSGSPMNNTVPSGSLSRRGSSASLRSFDGNSSKESSLSSQAEYRERLAELERERNIERERDWNKPYPKSSRPTSSLGLRSPNAMERTRTRSLIQLDSPGRLSPARHLQRHHSLTNSSRASSPAVSLNGSHHGKDDSEEEEIVLERERNWNAPRPKWTQHSGLPPHSPLPRPQDGRIRAESLKTPGTKRGESPVHRGQFSAQSASLLVGGSRTENNATTPARVASPLPLSKPSASSFSAHHDRSLSPPFSRHKSSTSRTQPPLAPTASAKGKGKEYDRSHASKDSALSMSQAPVPASKSGPGGYSFVRNRTPLPPIELDKETPERPSPSHRVAPSSPSPTGRPVSRSSGAVRPSSNPLESPKKPKLYSHPNTQGDLAPTINLEPPESYSEGGLSITYTNTSRLQEENIGKPFLSCLVQSLSNRIPDHEQVEAGDLSPERTPTMRTILPPAPETPEHTPIRSPSHSPRQTRATHDESRLQKALRSADTTTASAALNQTADHNLLQELSPPASPQTQSSPHRSHPALDSFLATPPRRPSFSTSKLEFQTPSPPKNLPELPGPPTSEDDTDDEAAQTPMRDLRPNLTAMKTPRPPGAWASTPAPPPRRNPEVSSSSFREMSNEQANSRPWTPIRELGVNLSSLKTPRPPGAWASTPGPPPPRESPTRAHSLSGDTDDDLDSGLATPVASLSRASSLPAQTPGPPGAWMATPAARKSILKVRFDTQGEPLENVTIASTRTDDVSVSEEGSSSRSGKTEKTEIPPRTCTPEPSTPISPTSRHFQSPSQKSHGIRVLDAFGREVVKEEAKPRAVNGTPRSKGGIRIVDAMGREVDGSDEPSPKLDSNVDEPSIALDRNEALVRVREGLADLANGLDAMDRANGGAWIDHGRLKELQDASKTARAARAHMGQALSSNNNDLMSKLEPLRASMKMSGSFISTTIDRRWTSSWILWGGLLTAQLFLIFIMYRVTVMRAKDLFLTTYYDPFYPEMHLYTSRPDTLRLSMLSSSGPSWFSIPDIFHREGWKAFSRHIWHNLSVLVWDWQQLVWETLGEGAAQSSSWPPT</sequence>
<feature type="region of interest" description="Disordered" evidence="9">
    <location>
        <begin position="1477"/>
        <end position="1537"/>
    </location>
</feature>
<keyword evidence="10" id="KW-1133">Transmembrane helix</keyword>
<feature type="signal peptide" evidence="11">
    <location>
        <begin position="1"/>
        <end position="22"/>
    </location>
</feature>
<evidence type="ECO:0000256" key="3">
    <source>
        <dbReference type="ARBA" id="ARBA00014212"/>
    </source>
</evidence>
<evidence type="ECO:0000256" key="1">
    <source>
        <dbReference type="ARBA" id="ARBA00010758"/>
    </source>
</evidence>
<comment type="caution">
    <text evidence="12">The sequence shown here is derived from an EMBL/GenBank/DDBJ whole genome shotgun (WGS) entry which is preliminary data.</text>
</comment>
<dbReference type="PRINTS" id="PR00414">
    <property type="entry name" value="PPTHIESTRASE"/>
</dbReference>
<dbReference type="EC" id="3.1.2.22" evidence="2"/>
<feature type="compositionally biased region" description="Polar residues" evidence="9">
    <location>
        <begin position="1359"/>
        <end position="1377"/>
    </location>
</feature>
<feature type="transmembrane region" description="Helical" evidence="10">
    <location>
        <begin position="1695"/>
        <end position="1713"/>
    </location>
</feature>
<dbReference type="Pfam" id="PF02089">
    <property type="entry name" value="Palm_thioest"/>
    <property type="match status" value="1"/>
</dbReference>
<feature type="compositionally biased region" description="Basic and acidic residues" evidence="9">
    <location>
        <begin position="1023"/>
        <end position="1034"/>
    </location>
</feature>
<feature type="compositionally biased region" description="Pro residues" evidence="9">
    <location>
        <begin position="1299"/>
        <end position="1312"/>
    </location>
</feature>
<evidence type="ECO:0000256" key="2">
    <source>
        <dbReference type="ARBA" id="ARBA00012423"/>
    </source>
</evidence>
<feature type="compositionally biased region" description="Acidic residues" evidence="9">
    <location>
        <begin position="383"/>
        <end position="392"/>
    </location>
</feature>
<feature type="compositionally biased region" description="Low complexity" evidence="9">
    <location>
        <begin position="975"/>
        <end position="989"/>
    </location>
</feature>
<feature type="compositionally biased region" description="Polar residues" evidence="9">
    <location>
        <begin position="522"/>
        <end position="536"/>
    </location>
</feature>
<feature type="compositionally biased region" description="Polar residues" evidence="9">
    <location>
        <begin position="1211"/>
        <end position="1220"/>
    </location>
</feature>
<dbReference type="OrthoDB" id="10263094at2759"/>
<evidence type="ECO:0000256" key="10">
    <source>
        <dbReference type="SAM" id="Phobius"/>
    </source>
</evidence>
<name>A0A8H5HML6_9AGAR</name>
<dbReference type="InterPro" id="IPR002472">
    <property type="entry name" value="Palm_thioest"/>
</dbReference>
<evidence type="ECO:0000256" key="11">
    <source>
        <dbReference type="SAM" id="SignalP"/>
    </source>
</evidence>
<keyword evidence="4 11" id="KW-0732">Signal</keyword>
<dbReference type="Gene3D" id="3.40.50.1820">
    <property type="entry name" value="alpha/beta hydrolase"/>
    <property type="match status" value="1"/>
</dbReference>
<proteinExistence type="inferred from homology"/>
<evidence type="ECO:0000256" key="7">
    <source>
        <dbReference type="ARBA" id="ARBA00023180"/>
    </source>
</evidence>
<evidence type="ECO:0000313" key="13">
    <source>
        <dbReference type="Proteomes" id="UP000565441"/>
    </source>
</evidence>
<feature type="compositionally biased region" description="Basic and acidic residues" evidence="9">
    <location>
        <begin position="496"/>
        <end position="506"/>
    </location>
</feature>
<dbReference type="PANTHER" id="PTHR11247:SF8">
    <property type="entry name" value="PALMITOYL-PROTEIN THIOESTERASE 1"/>
    <property type="match status" value="1"/>
</dbReference>
<evidence type="ECO:0000256" key="6">
    <source>
        <dbReference type="ARBA" id="ARBA00023157"/>
    </source>
</evidence>
<keyword evidence="5" id="KW-0378">Hydrolase</keyword>
<evidence type="ECO:0000256" key="8">
    <source>
        <dbReference type="ARBA" id="ARBA00031934"/>
    </source>
</evidence>
<feature type="region of interest" description="Disordered" evidence="9">
    <location>
        <begin position="467"/>
        <end position="536"/>
    </location>
</feature>
<feature type="compositionally biased region" description="Polar residues" evidence="9">
    <location>
        <begin position="1527"/>
        <end position="1536"/>
    </location>
</feature>
<accession>A0A8H5HML6</accession>
<feature type="compositionally biased region" description="Basic and acidic residues" evidence="9">
    <location>
        <begin position="713"/>
        <end position="730"/>
    </location>
</feature>
<evidence type="ECO:0000256" key="5">
    <source>
        <dbReference type="ARBA" id="ARBA00022801"/>
    </source>
</evidence>
<feature type="region of interest" description="Disordered" evidence="9">
    <location>
        <begin position="1178"/>
        <end position="1458"/>
    </location>
</feature>
<keyword evidence="6" id="KW-1015">Disulfide bond</keyword>
<gene>
    <name evidence="12" type="ORF">D9615_002384</name>
</gene>
<protein>
    <recommendedName>
        <fullName evidence="3">Palmitoyl-protein thioesterase 1</fullName>
        <ecNumber evidence="2">3.1.2.22</ecNumber>
    </recommendedName>
    <alternativeName>
        <fullName evidence="8">Palmitoyl-protein hydrolase 1</fullName>
    </alternativeName>
</protein>
<feature type="compositionally biased region" description="Low complexity" evidence="9">
    <location>
        <begin position="589"/>
        <end position="602"/>
    </location>
</feature>
<feature type="compositionally biased region" description="Polar residues" evidence="9">
    <location>
        <begin position="1288"/>
        <end position="1298"/>
    </location>
</feature>
<dbReference type="FunFam" id="3.40.50.1820:FF:000107">
    <property type="entry name" value="Palmitoyl-protein thioesterase 1"/>
    <property type="match status" value="1"/>
</dbReference>
<feature type="region of interest" description="Disordered" evidence="9">
    <location>
        <begin position="421"/>
        <end position="452"/>
    </location>
</feature>
<feature type="compositionally biased region" description="Polar residues" evidence="9">
    <location>
        <begin position="1096"/>
        <end position="1109"/>
    </location>
</feature>
<evidence type="ECO:0000313" key="12">
    <source>
        <dbReference type="EMBL" id="KAF5386174.1"/>
    </source>
</evidence>
<keyword evidence="7" id="KW-0325">Glycoprotein</keyword>
<feature type="chain" id="PRO_5034300065" description="Palmitoyl-protein thioesterase 1" evidence="11">
    <location>
        <begin position="23"/>
        <end position="1809"/>
    </location>
</feature>
<keyword evidence="10" id="KW-0472">Membrane</keyword>